<evidence type="ECO:0000313" key="3">
    <source>
        <dbReference type="Proteomes" id="UP000299102"/>
    </source>
</evidence>
<reference evidence="2 3" key="1">
    <citation type="journal article" date="2019" name="Commun. Biol.">
        <title>The bagworm genome reveals a unique fibroin gene that provides high tensile strength.</title>
        <authorList>
            <person name="Kono N."/>
            <person name="Nakamura H."/>
            <person name="Ohtoshi R."/>
            <person name="Tomita M."/>
            <person name="Numata K."/>
            <person name="Arakawa K."/>
        </authorList>
    </citation>
    <scope>NUCLEOTIDE SEQUENCE [LARGE SCALE GENOMIC DNA]</scope>
</reference>
<keyword evidence="3" id="KW-1185">Reference proteome</keyword>
<evidence type="ECO:0000256" key="1">
    <source>
        <dbReference type="SAM" id="MobiDB-lite"/>
    </source>
</evidence>
<organism evidence="2 3">
    <name type="scientific">Eumeta variegata</name>
    <name type="common">Bagworm moth</name>
    <name type="synonym">Eumeta japonica</name>
    <dbReference type="NCBI Taxonomy" id="151549"/>
    <lineage>
        <taxon>Eukaryota</taxon>
        <taxon>Metazoa</taxon>
        <taxon>Ecdysozoa</taxon>
        <taxon>Arthropoda</taxon>
        <taxon>Hexapoda</taxon>
        <taxon>Insecta</taxon>
        <taxon>Pterygota</taxon>
        <taxon>Neoptera</taxon>
        <taxon>Endopterygota</taxon>
        <taxon>Lepidoptera</taxon>
        <taxon>Glossata</taxon>
        <taxon>Ditrysia</taxon>
        <taxon>Tineoidea</taxon>
        <taxon>Psychidae</taxon>
        <taxon>Oiketicinae</taxon>
        <taxon>Eumeta</taxon>
    </lineage>
</organism>
<accession>A0A4C1SFX9</accession>
<comment type="caution">
    <text evidence="2">The sequence shown here is derived from an EMBL/GenBank/DDBJ whole genome shotgun (WGS) entry which is preliminary data.</text>
</comment>
<sequence>MTPNGRTFSSMKLCPNGRHGELPPLRAKSRCVVNFTPSRVRTSSRVALTRILIYATPRRPWGRARPRLKRSALNWELLTVIVTNAMTPSARDN</sequence>
<protein>
    <submittedName>
        <fullName evidence="2">Uncharacterized protein</fullName>
    </submittedName>
</protein>
<dbReference type="AlphaFoldDB" id="A0A4C1SFX9"/>
<name>A0A4C1SFX9_EUMVA</name>
<gene>
    <name evidence="2" type="ORF">EVAR_2324_1</name>
</gene>
<evidence type="ECO:0000313" key="2">
    <source>
        <dbReference type="EMBL" id="GBP01059.1"/>
    </source>
</evidence>
<dbReference type="Proteomes" id="UP000299102">
    <property type="component" value="Unassembled WGS sequence"/>
</dbReference>
<feature type="region of interest" description="Disordered" evidence="1">
    <location>
        <begin position="1"/>
        <end position="21"/>
    </location>
</feature>
<proteinExistence type="predicted"/>
<feature type="compositionally biased region" description="Polar residues" evidence="1">
    <location>
        <begin position="1"/>
        <end position="10"/>
    </location>
</feature>
<dbReference type="EMBL" id="BGZK01000007">
    <property type="protein sequence ID" value="GBP01059.1"/>
    <property type="molecule type" value="Genomic_DNA"/>
</dbReference>